<organism evidence="2 3">
    <name type="scientific">Kitasatospora cystarginea</name>
    <dbReference type="NCBI Taxonomy" id="58350"/>
    <lineage>
        <taxon>Bacteria</taxon>
        <taxon>Bacillati</taxon>
        <taxon>Actinomycetota</taxon>
        <taxon>Actinomycetes</taxon>
        <taxon>Kitasatosporales</taxon>
        <taxon>Streptomycetaceae</taxon>
        <taxon>Kitasatospora</taxon>
    </lineage>
</organism>
<reference evidence="3" key="1">
    <citation type="journal article" date="2019" name="Int. J. Syst. Evol. Microbiol.">
        <title>The Global Catalogue of Microorganisms (GCM) 10K type strain sequencing project: providing services to taxonomists for standard genome sequencing and annotation.</title>
        <authorList>
            <consortium name="The Broad Institute Genomics Platform"/>
            <consortium name="The Broad Institute Genome Sequencing Center for Infectious Disease"/>
            <person name="Wu L."/>
            <person name="Ma J."/>
        </authorList>
    </citation>
    <scope>NUCLEOTIDE SEQUENCE [LARGE SCALE GENOMIC DNA]</scope>
    <source>
        <strain evidence="3">JCM 7356</strain>
    </source>
</reference>
<proteinExistence type="predicted"/>
<evidence type="ECO:0000313" key="2">
    <source>
        <dbReference type="EMBL" id="GAA2229983.1"/>
    </source>
</evidence>
<name>A0ABP5QA78_9ACTN</name>
<evidence type="ECO:0000313" key="3">
    <source>
        <dbReference type="Proteomes" id="UP001500305"/>
    </source>
</evidence>
<gene>
    <name evidence="2" type="ORF">GCM10010430_07530</name>
</gene>
<feature type="region of interest" description="Disordered" evidence="1">
    <location>
        <begin position="64"/>
        <end position="123"/>
    </location>
</feature>
<feature type="compositionally biased region" description="Basic and acidic residues" evidence="1">
    <location>
        <begin position="69"/>
        <end position="92"/>
    </location>
</feature>
<dbReference type="Proteomes" id="UP001500305">
    <property type="component" value="Unassembled WGS sequence"/>
</dbReference>
<sequence>MADQVPRIDVGLHAVLHYVLLGESRLVGGLEELSDRHFTRKAIKSDSGYPKAAVREGVGLSGVVGVPPDRSRPTGDLRGFRWYPGRDRRARSGESPIPVELREVGRRRSKPSPESLRHPYRVG</sequence>
<protein>
    <submittedName>
        <fullName evidence="2">Uncharacterized protein</fullName>
    </submittedName>
</protein>
<evidence type="ECO:0000256" key="1">
    <source>
        <dbReference type="SAM" id="MobiDB-lite"/>
    </source>
</evidence>
<keyword evidence="3" id="KW-1185">Reference proteome</keyword>
<dbReference type="EMBL" id="BAAATR010000002">
    <property type="protein sequence ID" value="GAA2229983.1"/>
    <property type="molecule type" value="Genomic_DNA"/>
</dbReference>
<accession>A0ABP5QA78</accession>
<comment type="caution">
    <text evidence="2">The sequence shown here is derived from an EMBL/GenBank/DDBJ whole genome shotgun (WGS) entry which is preliminary data.</text>
</comment>